<feature type="region of interest" description="Disordered" evidence="1">
    <location>
        <begin position="1"/>
        <end position="52"/>
    </location>
</feature>
<evidence type="ECO:0000256" key="2">
    <source>
        <dbReference type="SAM" id="Phobius"/>
    </source>
</evidence>
<comment type="caution">
    <text evidence="3">The sequence shown here is derived from an EMBL/GenBank/DDBJ whole genome shotgun (WGS) entry which is preliminary data.</text>
</comment>
<proteinExistence type="predicted"/>
<feature type="transmembrane region" description="Helical" evidence="2">
    <location>
        <begin position="91"/>
        <end position="109"/>
    </location>
</feature>
<evidence type="ECO:0000256" key="1">
    <source>
        <dbReference type="SAM" id="MobiDB-lite"/>
    </source>
</evidence>
<dbReference type="Proteomes" id="UP000747399">
    <property type="component" value="Unassembled WGS sequence"/>
</dbReference>
<keyword evidence="2" id="KW-0472">Membrane</keyword>
<keyword evidence="4" id="KW-1185">Reference proteome</keyword>
<feature type="transmembrane region" description="Helical" evidence="2">
    <location>
        <begin position="58"/>
        <end position="79"/>
    </location>
</feature>
<protein>
    <recommendedName>
        <fullName evidence="5">DUF4536 domain-containing protein</fullName>
    </recommendedName>
</protein>
<keyword evidence="2" id="KW-1133">Transmembrane helix</keyword>
<evidence type="ECO:0000313" key="3">
    <source>
        <dbReference type="EMBL" id="GIL45806.1"/>
    </source>
</evidence>
<name>A0A8J4ASK1_9CHLO</name>
<feature type="compositionally biased region" description="Gly residues" evidence="1">
    <location>
        <begin position="38"/>
        <end position="48"/>
    </location>
</feature>
<dbReference type="EMBL" id="BNCO01000003">
    <property type="protein sequence ID" value="GIL45806.1"/>
    <property type="molecule type" value="Genomic_DNA"/>
</dbReference>
<keyword evidence="2" id="KW-0812">Transmembrane</keyword>
<gene>
    <name evidence="3" type="ORF">Vafri_2958</name>
</gene>
<sequence>MQSVNAATTGEGDVKPSGTASYSGTVIRRDAGPEGVESKGGSGSGAAAGGRSMPQDCLGCRVTGCLFGVGGAAYLGSALLQDPPPRGAHRYAMIAAAGTMFLFGMYRAVG</sequence>
<dbReference type="AlphaFoldDB" id="A0A8J4ASK1"/>
<reference evidence="3" key="1">
    <citation type="journal article" date="2021" name="Proc. Natl. Acad. Sci. U.S.A.">
        <title>Three genomes in the algal genus Volvox reveal the fate of a haploid sex-determining region after a transition to homothallism.</title>
        <authorList>
            <person name="Yamamoto K."/>
            <person name="Hamaji T."/>
            <person name="Kawai-Toyooka H."/>
            <person name="Matsuzaki R."/>
            <person name="Takahashi F."/>
            <person name="Nishimura Y."/>
            <person name="Kawachi M."/>
            <person name="Noguchi H."/>
            <person name="Minakuchi Y."/>
            <person name="Umen J.G."/>
            <person name="Toyoda A."/>
            <person name="Nozaki H."/>
        </authorList>
    </citation>
    <scope>NUCLEOTIDE SEQUENCE</scope>
    <source>
        <strain evidence="3">NIES-3780</strain>
    </source>
</reference>
<accession>A0A8J4ASK1</accession>
<evidence type="ECO:0000313" key="4">
    <source>
        <dbReference type="Proteomes" id="UP000747399"/>
    </source>
</evidence>
<organism evidence="3 4">
    <name type="scientific">Volvox africanus</name>
    <dbReference type="NCBI Taxonomy" id="51714"/>
    <lineage>
        <taxon>Eukaryota</taxon>
        <taxon>Viridiplantae</taxon>
        <taxon>Chlorophyta</taxon>
        <taxon>core chlorophytes</taxon>
        <taxon>Chlorophyceae</taxon>
        <taxon>CS clade</taxon>
        <taxon>Chlamydomonadales</taxon>
        <taxon>Volvocaceae</taxon>
        <taxon>Volvox</taxon>
    </lineage>
</organism>
<evidence type="ECO:0008006" key="5">
    <source>
        <dbReference type="Google" id="ProtNLM"/>
    </source>
</evidence>